<dbReference type="Pfam" id="PF20586">
    <property type="entry name" value="DUF6788"/>
    <property type="match status" value="1"/>
</dbReference>
<proteinExistence type="predicted"/>
<sequence>MDEASDHGLAGLEAERSRLQAQLAQVGDVRRGSLTATYRRCGKAYCACAEPSHPGHGPIHLLTKSVQGKTSTRAVPPGLQLAKVQREVDSYRRFKAVVEQIVEVNERICEARPLTDTVEA</sequence>
<feature type="domain" description="DUF6788" evidence="1">
    <location>
        <begin position="11"/>
        <end position="79"/>
    </location>
</feature>
<protein>
    <recommendedName>
        <fullName evidence="1">DUF6788 domain-containing protein</fullName>
    </recommendedName>
</protein>
<dbReference type="InterPro" id="IPR046738">
    <property type="entry name" value="DUF6788"/>
</dbReference>
<accession>T0ZUL1</accession>
<evidence type="ECO:0000313" key="2">
    <source>
        <dbReference type="EMBL" id="EQD48223.1"/>
    </source>
</evidence>
<feature type="non-terminal residue" evidence="2">
    <location>
        <position position="120"/>
    </location>
</feature>
<dbReference type="EMBL" id="AUZX01010366">
    <property type="protein sequence ID" value="EQD48223.1"/>
    <property type="molecule type" value="Genomic_DNA"/>
</dbReference>
<comment type="caution">
    <text evidence="2">The sequence shown here is derived from an EMBL/GenBank/DDBJ whole genome shotgun (WGS) entry which is preliminary data.</text>
</comment>
<reference evidence="2" key="1">
    <citation type="submission" date="2013-08" db="EMBL/GenBank/DDBJ databases">
        <authorList>
            <person name="Mendez C."/>
            <person name="Richter M."/>
            <person name="Ferrer M."/>
            <person name="Sanchez J."/>
        </authorList>
    </citation>
    <scope>NUCLEOTIDE SEQUENCE</scope>
</reference>
<dbReference type="AlphaFoldDB" id="T0ZUL1"/>
<gene>
    <name evidence="2" type="ORF">B1A_14130</name>
</gene>
<organism evidence="2">
    <name type="scientific">mine drainage metagenome</name>
    <dbReference type="NCBI Taxonomy" id="410659"/>
    <lineage>
        <taxon>unclassified sequences</taxon>
        <taxon>metagenomes</taxon>
        <taxon>ecological metagenomes</taxon>
    </lineage>
</organism>
<reference evidence="2" key="2">
    <citation type="journal article" date="2014" name="ISME J.">
        <title>Microbial stratification in low pH oxic and suboxic macroscopic growths along an acid mine drainage.</title>
        <authorList>
            <person name="Mendez-Garcia C."/>
            <person name="Mesa V."/>
            <person name="Sprenger R.R."/>
            <person name="Richter M."/>
            <person name="Diez M.S."/>
            <person name="Solano J."/>
            <person name="Bargiela R."/>
            <person name="Golyshina O.V."/>
            <person name="Manteca A."/>
            <person name="Ramos J.L."/>
            <person name="Gallego J.R."/>
            <person name="Llorente I."/>
            <person name="Martins Dos Santos V.A."/>
            <person name="Jensen O.N."/>
            <person name="Pelaez A.I."/>
            <person name="Sanchez J."/>
            <person name="Ferrer M."/>
        </authorList>
    </citation>
    <scope>NUCLEOTIDE SEQUENCE</scope>
</reference>
<name>T0ZUL1_9ZZZZ</name>
<evidence type="ECO:0000259" key="1">
    <source>
        <dbReference type="Pfam" id="PF20586"/>
    </source>
</evidence>